<dbReference type="RefSeq" id="WP_113946484.1">
    <property type="nucleotide sequence ID" value="NZ_JBHEEG010000005.1"/>
</dbReference>
<keyword evidence="2" id="KW-1133">Transmembrane helix</keyword>
<organism evidence="3 4">
    <name type="scientific">Pseudochrobactrum asaccharolyticum</name>
    <dbReference type="NCBI Taxonomy" id="354351"/>
    <lineage>
        <taxon>Bacteria</taxon>
        <taxon>Pseudomonadati</taxon>
        <taxon>Pseudomonadota</taxon>
        <taxon>Alphaproteobacteria</taxon>
        <taxon>Hyphomicrobiales</taxon>
        <taxon>Brucellaceae</taxon>
        <taxon>Pseudochrobactrum</taxon>
    </lineage>
</organism>
<accession>A0A366DDU2</accession>
<feature type="transmembrane region" description="Helical" evidence="2">
    <location>
        <begin position="12"/>
        <end position="35"/>
    </location>
</feature>
<dbReference type="Proteomes" id="UP000252893">
    <property type="component" value="Unassembled WGS sequence"/>
</dbReference>
<evidence type="ECO:0000256" key="1">
    <source>
        <dbReference type="SAM" id="MobiDB-lite"/>
    </source>
</evidence>
<evidence type="ECO:0000313" key="4">
    <source>
        <dbReference type="Proteomes" id="UP000252893"/>
    </source>
</evidence>
<keyword evidence="2" id="KW-0472">Membrane</keyword>
<evidence type="ECO:0000313" key="3">
    <source>
        <dbReference type="EMBL" id="RBO88222.1"/>
    </source>
</evidence>
<keyword evidence="4" id="KW-1185">Reference proteome</keyword>
<protein>
    <submittedName>
        <fullName evidence="3">Uncharacterized protein</fullName>
    </submittedName>
</protein>
<dbReference type="EMBL" id="QNRH01000020">
    <property type="protein sequence ID" value="RBO88222.1"/>
    <property type="molecule type" value="Genomic_DNA"/>
</dbReference>
<reference evidence="3 4" key="1">
    <citation type="submission" date="2018-06" db="EMBL/GenBank/DDBJ databases">
        <title>Genomic Encyclopedia of Type Strains, Phase IV (KMG-IV): sequencing the most valuable type-strain genomes for metagenomic binning, comparative biology and taxonomic classification.</title>
        <authorList>
            <person name="Goeker M."/>
        </authorList>
    </citation>
    <scope>NUCLEOTIDE SEQUENCE [LARGE SCALE GENOMIC DNA]</scope>
    <source>
        <strain evidence="3 4">DSM 25619</strain>
    </source>
</reference>
<feature type="region of interest" description="Disordered" evidence="1">
    <location>
        <begin position="194"/>
        <end position="231"/>
    </location>
</feature>
<keyword evidence="2" id="KW-0812">Transmembrane</keyword>
<dbReference type="AlphaFoldDB" id="A0A366DDU2"/>
<feature type="compositionally biased region" description="Basic and acidic residues" evidence="1">
    <location>
        <begin position="198"/>
        <end position="231"/>
    </location>
</feature>
<comment type="caution">
    <text evidence="3">The sequence shown here is derived from an EMBL/GenBank/DDBJ whole genome shotgun (WGS) entry which is preliminary data.</text>
</comment>
<name>A0A366DDU2_9HYPH</name>
<gene>
    <name evidence="3" type="ORF">DFR47_1203</name>
</gene>
<sequence>MIEILKSINTYLGSISGAITAFATLALAVLTWILARATNAMAKATSSANVVASLETNQWSWRHLDLIVHNTGSAPAFAVTVKFDPPLPYMTEKEESDMPFWNISILRPGQILSSNVNDFQSVREKIYRATVQWRVSPDSKHVEENSYDINIAGLGAISRLGAESPEVQIAEQIKKIREDWQAIANGKRRLTVDQYSSNDREQEQKKRTEALRELRERHVEDHSEQKSSSET</sequence>
<dbReference type="OrthoDB" id="9814500at2"/>
<evidence type="ECO:0000256" key="2">
    <source>
        <dbReference type="SAM" id="Phobius"/>
    </source>
</evidence>
<proteinExistence type="predicted"/>